<dbReference type="GeneID" id="73472185"/>
<name>A0A8J5Q385_9ASCO</name>
<evidence type="ECO:0000313" key="2">
    <source>
        <dbReference type="Proteomes" id="UP000694255"/>
    </source>
</evidence>
<proteinExistence type="predicted"/>
<dbReference type="AlphaFoldDB" id="A0A8J5Q385"/>
<accession>A0A8J5Q385</accession>
<evidence type="ECO:0000313" key="1">
    <source>
        <dbReference type="EMBL" id="KAG7661094.1"/>
    </source>
</evidence>
<protein>
    <submittedName>
        <fullName evidence="1">Uncharacterized protein</fullName>
    </submittedName>
</protein>
<keyword evidence="2" id="KW-1185">Reference proteome</keyword>
<reference evidence="1 2" key="1">
    <citation type="journal article" date="2021" name="DNA Res.">
        <title>Genome analysis of Candida subhashii reveals its hybrid nature and dual mitochondrial genome conformations.</title>
        <authorList>
            <person name="Mixao V."/>
            <person name="Hegedusova E."/>
            <person name="Saus E."/>
            <person name="Pryszcz L.P."/>
            <person name="Cillingova A."/>
            <person name="Nosek J."/>
            <person name="Gabaldon T."/>
        </authorList>
    </citation>
    <scope>NUCLEOTIDE SEQUENCE [LARGE SCALE GENOMIC DNA]</scope>
    <source>
        <strain evidence="1 2">CBS 10753</strain>
    </source>
</reference>
<gene>
    <name evidence="1" type="ORF">J8A68_005385</name>
</gene>
<dbReference type="RefSeq" id="XP_049261327.1">
    <property type="nucleotide sequence ID" value="XM_049409445.1"/>
</dbReference>
<sequence length="236" mass="27255">MSNPDSVEIKDEEDLNIEDQLQIYKMDVDIKMGITDQFVAQPISYPHFDYLNLINPSIAPPLPKLFQELDEGFFHSRSKQYHSDQCKSITPNGWSSLYGLDEATWAKFFAMLSKAKHRYPDGLDTLHRINLGHGTHYSDKVCEFCGRSLLGRPPLERAFKHQSRKTDEIPDLSAAYYTAPHEKKVIIVRSVRPQTPQERLDLFLIWEISQNLYIEGKQAVQRESNSRLGLPIKFCL</sequence>
<organism evidence="1 2">
    <name type="scientific">[Candida] subhashii</name>
    <dbReference type="NCBI Taxonomy" id="561895"/>
    <lineage>
        <taxon>Eukaryota</taxon>
        <taxon>Fungi</taxon>
        <taxon>Dikarya</taxon>
        <taxon>Ascomycota</taxon>
        <taxon>Saccharomycotina</taxon>
        <taxon>Pichiomycetes</taxon>
        <taxon>Debaryomycetaceae</taxon>
        <taxon>Spathaspora</taxon>
    </lineage>
</organism>
<comment type="caution">
    <text evidence="1">The sequence shown here is derived from an EMBL/GenBank/DDBJ whole genome shotgun (WGS) entry which is preliminary data.</text>
</comment>
<dbReference type="Proteomes" id="UP000694255">
    <property type="component" value="Unassembled WGS sequence"/>
</dbReference>
<dbReference type="EMBL" id="JAGSYN010000269">
    <property type="protein sequence ID" value="KAG7661094.1"/>
    <property type="molecule type" value="Genomic_DNA"/>
</dbReference>